<dbReference type="EMBL" id="BAABBO010000001">
    <property type="protein sequence ID" value="GAA3944924.1"/>
    <property type="molecule type" value="Genomic_DNA"/>
</dbReference>
<keyword evidence="3 5" id="KW-0067">ATP-binding</keyword>
<protein>
    <submittedName>
        <fullName evidence="5">ABC transporter ATP-binding protein</fullName>
    </submittedName>
</protein>
<dbReference type="CDD" id="cd03293">
    <property type="entry name" value="ABC_NrtD_SsuB_transporters"/>
    <property type="match status" value="1"/>
</dbReference>
<keyword evidence="6" id="KW-1185">Reference proteome</keyword>
<dbReference type="RefSeq" id="WP_344802026.1">
    <property type="nucleotide sequence ID" value="NZ_BAABBO010000001.1"/>
</dbReference>
<dbReference type="InterPro" id="IPR050093">
    <property type="entry name" value="ABC_SmlMolc_Importer"/>
</dbReference>
<dbReference type="SMART" id="SM00382">
    <property type="entry name" value="AAA"/>
    <property type="match status" value="1"/>
</dbReference>
<keyword evidence="1" id="KW-0813">Transport</keyword>
<dbReference type="Pfam" id="PF00005">
    <property type="entry name" value="ABC_tran"/>
    <property type="match status" value="1"/>
</dbReference>
<sequence>MIEARNLWKSYGDNVVLERLNIKVQEGDFITMVGASGCGKSTFLKLLLGTEGPSKGELLIDGQPVRQEPGPDRGVVFQKYSVFPHMTVLENVMAAKAFQRKGVTGWLFGKAKTTARKEAVAILDQVGLGHTLERYPHQLSGGMQQRLAIAQALLGRPRILLLDEPFGALDPGIRGEMHQLVLSLWREYKLTVFMVTHDLKEGFFLGTRLWVFDRLRIDPHAPDAYGASITYDLPVGDVDPKIYHEIDDDIRPAFTPAPQVETLPHEQEN</sequence>
<dbReference type="GO" id="GO:0005524">
    <property type="term" value="F:ATP binding"/>
    <property type="evidence" value="ECO:0007669"/>
    <property type="project" value="UniProtKB-KW"/>
</dbReference>
<organism evidence="5 6">
    <name type="scientific">Allohahella marinimesophila</name>
    <dbReference type="NCBI Taxonomy" id="1054972"/>
    <lineage>
        <taxon>Bacteria</taxon>
        <taxon>Pseudomonadati</taxon>
        <taxon>Pseudomonadota</taxon>
        <taxon>Gammaproteobacteria</taxon>
        <taxon>Oceanospirillales</taxon>
        <taxon>Hahellaceae</taxon>
        <taxon>Allohahella</taxon>
    </lineage>
</organism>
<dbReference type="PANTHER" id="PTHR42781:SF8">
    <property type="entry name" value="BICARBONATE TRANSPORT ATP-BINDING PROTEIN CMPC"/>
    <property type="match status" value="1"/>
</dbReference>
<dbReference type="PROSITE" id="PS00211">
    <property type="entry name" value="ABC_TRANSPORTER_1"/>
    <property type="match status" value="1"/>
</dbReference>
<proteinExistence type="predicted"/>
<dbReference type="Gene3D" id="3.40.50.300">
    <property type="entry name" value="P-loop containing nucleotide triphosphate hydrolases"/>
    <property type="match status" value="1"/>
</dbReference>
<dbReference type="InterPro" id="IPR003439">
    <property type="entry name" value="ABC_transporter-like_ATP-bd"/>
</dbReference>
<name>A0ABP7NF66_9GAMM</name>
<evidence type="ECO:0000256" key="3">
    <source>
        <dbReference type="ARBA" id="ARBA00022840"/>
    </source>
</evidence>
<keyword evidence="2" id="KW-0547">Nucleotide-binding</keyword>
<gene>
    <name evidence="5" type="ORF">GCM10022278_00120</name>
</gene>
<accession>A0ABP7NF66</accession>
<comment type="caution">
    <text evidence="5">The sequence shown here is derived from an EMBL/GenBank/DDBJ whole genome shotgun (WGS) entry which is preliminary data.</text>
</comment>
<evidence type="ECO:0000313" key="6">
    <source>
        <dbReference type="Proteomes" id="UP001501337"/>
    </source>
</evidence>
<dbReference type="PANTHER" id="PTHR42781">
    <property type="entry name" value="SPERMIDINE/PUTRESCINE IMPORT ATP-BINDING PROTEIN POTA"/>
    <property type="match status" value="1"/>
</dbReference>
<dbReference type="Proteomes" id="UP001501337">
    <property type="component" value="Unassembled WGS sequence"/>
</dbReference>
<dbReference type="InterPro" id="IPR003593">
    <property type="entry name" value="AAA+_ATPase"/>
</dbReference>
<dbReference type="SUPFAM" id="SSF52540">
    <property type="entry name" value="P-loop containing nucleoside triphosphate hydrolases"/>
    <property type="match status" value="1"/>
</dbReference>
<evidence type="ECO:0000256" key="1">
    <source>
        <dbReference type="ARBA" id="ARBA00022448"/>
    </source>
</evidence>
<evidence type="ECO:0000256" key="2">
    <source>
        <dbReference type="ARBA" id="ARBA00022741"/>
    </source>
</evidence>
<evidence type="ECO:0000313" key="5">
    <source>
        <dbReference type="EMBL" id="GAA3944924.1"/>
    </source>
</evidence>
<evidence type="ECO:0000259" key="4">
    <source>
        <dbReference type="PROSITE" id="PS50893"/>
    </source>
</evidence>
<reference evidence="6" key="1">
    <citation type="journal article" date="2019" name="Int. J. Syst. Evol. Microbiol.">
        <title>The Global Catalogue of Microorganisms (GCM) 10K type strain sequencing project: providing services to taxonomists for standard genome sequencing and annotation.</title>
        <authorList>
            <consortium name="The Broad Institute Genomics Platform"/>
            <consortium name="The Broad Institute Genome Sequencing Center for Infectious Disease"/>
            <person name="Wu L."/>
            <person name="Ma J."/>
        </authorList>
    </citation>
    <scope>NUCLEOTIDE SEQUENCE [LARGE SCALE GENOMIC DNA]</scope>
    <source>
        <strain evidence="6">JCM 17555</strain>
    </source>
</reference>
<feature type="domain" description="ABC transporter" evidence="4">
    <location>
        <begin position="2"/>
        <end position="239"/>
    </location>
</feature>
<dbReference type="PROSITE" id="PS50893">
    <property type="entry name" value="ABC_TRANSPORTER_2"/>
    <property type="match status" value="1"/>
</dbReference>
<dbReference type="InterPro" id="IPR027417">
    <property type="entry name" value="P-loop_NTPase"/>
</dbReference>
<dbReference type="InterPro" id="IPR017871">
    <property type="entry name" value="ABC_transporter-like_CS"/>
</dbReference>